<organism evidence="2 3">
    <name type="scientific">Marchantia polymorpha subsp. ruderalis</name>
    <dbReference type="NCBI Taxonomy" id="1480154"/>
    <lineage>
        <taxon>Eukaryota</taxon>
        <taxon>Viridiplantae</taxon>
        <taxon>Streptophyta</taxon>
        <taxon>Embryophyta</taxon>
        <taxon>Marchantiophyta</taxon>
        <taxon>Marchantiopsida</taxon>
        <taxon>Marchantiidae</taxon>
        <taxon>Marchantiales</taxon>
        <taxon>Marchantiaceae</taxon>
        <taxon>Marchantia</taxon>
    </lineage>
</organism>
<evidence type="ECO:0000256" key="1">
    <source>
        <dbReference type="SAM" id="MobiDB-lite"/>
    </source>
</evidence>
<dbReference type="AlphaFoldDB" id="A0A176WG81"/>
<feature type="region of interest" description="Disordered" evidence="1">
    <location>
        <begin position="74"/>
        <end position="105"/>
    </location>
</feature>
<accession>A0A176WG81</accession>
<dbReference type="EMBL" id="LVLJ01001006">
    <property type="protein sequence ID" value="OAE31601.1"/>
    <property type="molecule type" value="Genomic_DNA"/>
</dbReference>
<evidence type="ECO:0000313" key="2">
    <source>
        <dbReference type="EMBL" id="OAE31601.1"/>
    </source>
</evidence>
<name>A0A176WG81_MARPO</name>
<feature type="region of interest" description="Disordered" evidence="1">
    <location>
        <begin position="122"/>
        <end position="173"/>
    </location>
</feature>
<gene>
    <name evidence="2" type="ORF">AXG93_2294s1170</name>
</gene>
<dbReference type="Proteomes" id="UP000077202">
    <property type="component" value="Unassembled WGS sequence"/>
</dbReference>
<feature type="compositionally biased region" description="Basic and acidic residues" evidence="1">
    <location>
        <begin position="155"/>
        <end position="165"/>
    </location>
</feature>
<sequence length="304" mass="32045">MLLWGIFIEELIKQVGAKQVHCAPTAAGAWGSSSLIFLDTCVGIRGINCHTGPPSASLQRTRKKRFALTCNCQSAPAPPPDQPVSTGQDKAVNAPVDGSPSLSASAGLSAAAGEMCIIRFSGSSHPVPSDESGENPTTAHEVHGNRAPGHGTGTDNREGGAREGRAGPTRPPEARFLSRWEIWRQSSPRAMKASNARLIRAAKSLRIGNPNRTRSERSMGPDQVRRTEADGKGGSRAGPGLFHDPVTGNGTRERKRDTERLNEGGGGDDVVEKGGFGLGWGLARVSGTVTATFIDDVNMLMSAY</sequence>
<proteinExistence type="predicted"/>
<comment type="caution">
    <text evidence="2">The sequence shown here is derived from an EMBL/GenBank/DDBJ whole genome shotgun (WGS) entry which is preliminary data.</text>
</comment>
<evidence type="ECO:0000313" key="3">
    <source>
        <dbReference type="Proteomes" id="UP000077202"/>
    </source>
</evidence>
<protein>
    <submittedName>
        <fullName evidence="2">Uncharacterized protein</fullName>
    </submittedName>
</protein>
<feature type="compositionally biased region" description="Basic and acidic residues" evidence="1">
    <location>
        <begin position="251"/>
        <end position="262"/>
    </location>
</feature>
<reference evidence="2" key="1">
    <citation type="submission" date="2016-03" db="EMBL/GenBank/DDBJ databases">
        <title>Mechanisms controlling the formation of the plant cell surface in tip-growing cells are functionally conserved among land plants.</title>
        <authorList>
            <person name="Honkanen S."/>
            <person name="Jones V.A."/>
            <person name="Morieri G."/>
            <person name="Champion C."/>
            <person name="Hetherington A.J."/>
            <person name="Kelly S."/>
            <person name="Saint-Marcoux D."/>
            <person name="Proust H."/>
            <person name="Prescott H."/>
            <person name="Dolan L."/>
        </authorList>
    </citation>
    <scope>NUCLEOTIDE SEQUENCE [LARGE SCALE GENOMIC DNA]</scope>
    <source>
        <tissue evidence="2">Whole gametophyte</tissue>
    </source>
</reference>
<keyword evidence="3" id="KW-1185">Reference proteome</keyword>
<feature type="region of interest" description="Disordered" evidence="1">
    <location>
        <begin position="206"/>
        <end position="268"/>
    </location>
</feature>
<feature type="compositionally biased region" description="Basic and acidic residues" evidence="1">
    <location>
        <begin position="213"/>
        <end position="233"/>
    </location>
</feature>